<dbReference type="InterPro" id="IPR058248">
    <property type="entry name" value="Lxx211020-like"/>
</dbReference>
<comment type="caution">
    <text evidence="3">The sequence shown here is derived from an EMBL/GenBank/DDBJ whole genome shotgun (WGS) entry which is preliminary data.</text>
</comment>
<name>A0A2S3ULC4_9HYPH</name>
<organism evidence="3 4">
    <name type="scientific">Roseibium marinum</name>
    <dbReference type="NCBI Taxonomy" id="281252"/>
    <lineage>
        <taxon>Bacteria</taxon>
        <taxon>Pseudomonadati</taxon>
        <taxon>Pseudomonadota</taxon>
        <taxon>Alphaproteobacteria</taxon>
        <taxon>Hyphomicrobiales</taxon>
        <taxon>Stappiaceae</taxon>
        <taxon>Roseibium</taxon>
    </lineage>
</organism>
<proteinExistence type="predicted"/>
<evidence type="ECO:0000313" key="3">
    <source>
        <dbReference type="EMBL" id="POF28517.1"/>
    </source>
</evidence>
<keyword evidence="4" id="KW-1185">Reference proteome</keyword>
<reference evidence="3 4" key="1">
    <citation type="submission" date="2018-01" db="EMBL/GenBank/DDBJ databases">
        <title>Genomic Encyclopedia of Archaeal and Bacterial Type Strains, Phase II (KMG-II): from individual species to whole genera.</title>
        <authorList>
            <person name="Goeker M."/>
        </authorList>
    </citation>
    <scope>NUCLEOTIDE SEQUENCE [LARGE SCALE GENOMIC DNA]</scope>
    <source>
        <strain evidence="3 4">DSM 17023</strain>
    </source>
</reference>
<dbReference type="Proteomes" id="UP000236959">
    <property type="component" value="Unassembled WGS sequence"/>
</dbReference>
<dbReference type="OrthoDB" id="9796962at2"/>
<evidence type="ECO:0000313" key="4">
    <source>
        <dbReference type="Proteomes" id="UP000236959"/>
    </source>
</evidence>
<dbReference type="Pfam" id="PF04314">
    <property type="entry name" value="PCuAC"/>
    <property type="match status" value="1"/>
</dbReference>
<dbReference type="RefSeq" id="WP_103224870.1">
    <property type="nucleotide sequence ID" value="NZ_PPCN01000013.1"/>
</dbReference>
<evidence type="ECO:0008006" key="5">
    <source>
        <dbReference type="Google" id="ProtNLM"/>
    </source>
</evidence>
<dbReference type="AlphaFoldDB" id="A0A2S3ULC4"/>
<dbReference type="EMBL" id="PPCN01000013">
    <property type="protein sequence ID" value="POF28517.1"/>
    <property type="molecule type" value="Genomic_DNA"/>
</dbReference>
<sequence>MKHAAAILFSFLFSLAGPVSAAEGHKTPEPVHAHQGEAHDEGHDDEGHEGGEHSDHEGHAEGVRALHAWIRATSDKTALLFVEIENTSDRDILITGAETDVAESVELVGFQLKDGETHFIPLPPVPLKAGQEMVLTPNGLALRLNGLKRSFGKGEEFEIEIEFDFGHLEMHAQVEDANATRHSHAGHQH</sequence>
<evidence type="ECO:0000256" key="1">
    <source>
        <dbReference type="SAM" id="MobiDB-lite"/>
    </source>
</evidence>
<dbReference type="PANTHER" id="PTHR36302:SF1">
    <property type="entry name" value="COPPER CHAPERONE PCU(A)C"/>
    <property type="match status" value="1"/>
</dbReference>
<evidence type="ECO:0000256" key="2">
    <source>
        <dbReference type="SAM" id="SignalP"/>
    </source>
</evidence>
<feature type="region of interest" description="Disordered" evidence="1">
    <location>
        <begin position="23"/>
        <end position="59"/>
    </location>
</feature>
<dbReference type="InterPro" id="IPR036182">
    <property type="entry name" value="PCuAC_sf"/>
</dbReference>
<feature type="signal peptide" evidence="2">
    <location>
        <begin position="1"/>
        <end position="21"/>
    </location>
</feature>
<keyword evidence="2" id="KW-0732">Signal</keyword>
<dbReference type="SUPFAM" id="SSF110087">
    <property type="entry name" value="DR1885-like metal-binding protein"/>
    <property type="match status" value="1"/>
</dbReference>
<dbReference type="PANTHER" id="PTHR36302">
    <property type="entry name" value="BLR7088 PROTEIN"/>
    <property type="match status" value="1"/>
</dbReference>
<accession>A0A2S3ULC4</accession>
<feature type="chain" id="PRO_5015765011" description="Copper chaperone PCu(A)C" evidence="2">
    <location>
        <begin position="22"/>
        <end position="189"/>
    </location>
</feature>
<protein>
    <recommendedName>
        <fullName evidence="5">Copper chaperone PCu(A)C</fullName>
    </recommendedName>
</protein>
<dbReference type="Gene3D" id="2.60.40.1890">
    <property type="entry name" value="PCu(A)C copper chaperone"/>
    <property type="match status" value="1"/>
</dbReference>
<gene>
    <name evidence="3" type="ORF">CLV41_11380</name>
</gene>
<dbReference type="InterPro" id="IPR007410">
    <property type="entry name" value="LpqE-like"/>
</dbReference>